<dbReference type="GO" id="GO:0004817">
    <property type="term" value="F:cysteine-tRNA ligase activity"/>
    <property type="evidence" value="ECO:0007669"/>
    <property type="project" value="TreeGrafter"/>
</dbReference>
<evidence type="ECO:0000256" key="5">
    <source>
        <dbReference type="ARBA" id="ARBA00022723"/>
    </source>
</evidence>
<dbReference type="SUPFAM" id="SSF52374">
    <property type="entry name" value="Nucleotidylyl transferase"/>
    <property type="match status" value="1"/>
</dbReference>
<dbReference type="FunFam" id="3.40.50.620:FF:000134">
    <property type="entry name" value="L-cysteine:1D-myo-inositol 2-amino-2-deoxy-alpha-D-glucopyranoside ligase"/>
    <property type="match status" value="1"/>
</dbReference>
<feature type="short sequence motif" description="'HIGH' region" evidence="10">
    <location>
        <begin position="45"/>
        <end position="55"/>
    </location>
</feature>
<dbReference type="PRINTS" id="PR00983">
    <property type="entry name" value="TRNASYNTHCYS"/>
</dbReference>
<comment type="subunit">
    <text evidence="3 10">Monomer.</text>
</comment>
<evidence type="ECO:0000256" key="6">
    <source>
        <dbReference type="ARBA" id="ARBA00022741"/>
    </source>
</evidence>
<evidence type="ECO:0000259" key="11">
    <source>
        <dbReference type="Pfam" id="PF01406"/>
    </source>
</evidence>
<dbReference type="InterPro" id="IPR032678">
    <property type="entry name" value="tRNA-synt_1_cat_dom"/>
</dbReference>
<proteinExistence type="inferred from homology"/>
<dbReference type="AlphaFoldDB" id="A0A1H9FA21"/>
<feature type="short sequence motif" description="'ERGGDP' region" evidence="10">
    <location>
        <begin position="187"/>
        <end position="192"/>
    </location>
</feature>
<dbReference type="HAMAP" id="MF_01697">
    <property type="entry name" value="MshC"/>
    <property type="match status" value="1"/>
</dbReference>
<dbReference type="CDD" id="cd00672">
    <property type="entry name" value="CysRS_core"/>
    <property type="match status" value="1"/>
</dbReference>
<evidence type="ECO:0000256" key="4">
    <source>
        <dbReference type="ARBA" id="ARBA00022598"/>
    </source>
</evidence>
<dbReference type="OrthoDB" id="9815130at2"/>
<keyword evidence="4 10" id="KW-0436">Ligase</keyword>
<comment type="similarity">
    <text evidence="2 10">Belongs to the class-I aminoacyl-tRNA synthetase family. MshC subfamily.</text>
</comment>
<evidence type="ECO:0000256" key="1">
    <source>
        <dbReference type="ARBA" id="ARBA00003679"/>
    </source>
</evidence>
<keyword evidence="5 10" id="KW-0479">Metal-binding</keyword>
<keyword evidence="7 10" id="KW-0862">Zinc</keyword>
<feature type="binding site" evidence="10">
    <location>
        <position position="256"/>
    </location>
    <ligand>
        <name>Zn(2+)</name>
        <dbReference type="ChEBI" id="CHEBI:29105"/>
    </ligand>
</feature>
<evidence type="ECO:0000256" key="10">
    <source>
        <dbReference type="HAMAP-Rule" id="MF_01697"/>
    </source>
</evidence>
<feature type="binding site" evidence="10">
    <location>
        <begin position="43"/>
        <end position="46"/>
    </location>
    <ligand>
        <name>L-cysteinyl-5'-AMP</name>
        <dbReference type="ChEBI" id="CHEBI:144924"/>
    </ligand>
</feature>
<dbReference type="NCBIfam" id="TIGR03447">
    <property type="entry name" value="mycothiol_MshC"/>
    <property type="match status" value="1"/>
</dbReference>
<dbReference type="GO" id="GO:0005524">
    <property type="term" value="F:ATP binding"/>
    <property type="evidence" value="ECO:0007669"/>
    <property type="project" value="UniProtKB-KW"/>
</dbReference>
<evidence type="ECO:0000313" key="13">
    <source>
        <dbReference type="Proteomes" id="UP000199503"/>
    </source>
</evidence>
<evidence type="ECO:0000256" key="2">
    <source>
        <dbReference type="ARBA" id="ARBA00007723"/>
    </source>
</evidence>
<protein>
    <recommendedName>
        <fullName evidence="10">L-cysteine:1D-myo-inositol 2-amino-2-deoxy-alpha-D-glucopyranoside ligase</fullName>
        <shortName evidence="10">L-Cys:GlcN-Ins ligase</shortName>
        <ecNumber evidence="10">6.3.1.13</ecNumber>
    </recommendedName>
    <alternativeName>
        <fullName evidence="10">Mycothiol ligase</fullName>
        <shortName evidence="10">MSH ligase</shortName>
    </alternativeName>
</protein>
<dbReference type="PANTHER" id="PTHR10890:SF3">
    <property type="entry name" value="CYSTEINE--TRNA LIGASE, CYTOPLASMIC"/>
    <property type="match status" value="1"/>
</dbReference>
<evidence type="ECO:0000256" key="8">
    <source>
        <dbReference type="ARBA" id="ARBA00022840"/>
    </source>
</evidence>
<feature type="binding site" evidence="10">
    <location>
        <position position="58"/>
    </location>
    <ligand>
        <name>L-cysteinyl-5'-AMP</name>
        <dbReference type="ChEBI" id="CHEBI:144924"/>
    </ligand>
</feature>
<dbReference type="EMBL" id="FOFV01000002">
    <property type="protein sequence ID" value="SEQ34772.1"/>
    <property type="molecule type" value="Genomic_DNA"/>
</dbReference>
<evidence type="ECO:0000256" key="7">
    <source>
        <dbReference type="ARBA" id="ARBA00022833"/>
    </source>
</evidence>
<dbReference type="Proteomes" id="UP000199503">
    <property type="component" value="Unassembled WGS sequence"/>
</dbReference>
<feature type="binding site" evidence="10">
    <location>
        <position position="43"/>
    </location>
    <ligand>
        <name>Zn(2+)</name>
        <dbReference type="ChEBI" id="CHEBI:29105"/>
    </ligand>
</feature>
<evidence type="ECO:0000313" key="12">
    <source>
        <dbReference type="EMBL" id="SEQ34772.1"/>
    </source>
</evidence>
<evidence type="ECO:0000256" key="3">
    <source>
        <dbReference type="ARBA" id="ARBA00011245"/>
    </source>
</evidence>
<comment type="function">
    <text evidence="1 10">Catalyzes the ATP-dependent condensation of GlcN-Ins and L-cysteine to form L-Cys-GlcN-Ins.</text>
</comment>
<keyword evidence="13" id="KW-1185">Reference proteome</keyword>
<feature type="domain" description="tRNA synthetases class I catalytic" evidence="11">
    <location>
        <begin position="37"/>
        <end position="336"/>
    </location>
</feature>
<keyword evidence="6 10" id="KW-0547">Nucleotide-binding</keyword>
<feature type="binding site" evidence="10">
    <location>
        <position position="227"/>
    </location>
    <ligand>
        <name>L-cysteinyl-5'-AMP</name>
        <dbReference type="ChEBI" id="CHEBI:144924"/>
    </ligand>
</feature>
<dbReference type="STRING" id="65499.SAMN04488000_102598"/>
<comment type="cofactor">
    <cofactor evidence="10">
        <name>Zn(2+)</name>
        <dbReference type="ChEBI" id="CHEBI:29105"/>
    </cofactor>
    <text evidence="10">Binds 1 zinc ion per subunit.</text>
</comment>
<feature type="binding site" evidence="10">
    <location>
        <position position="283"/>
    </location>
    <ligand>
        <name>L-cysteinyl-5'-AMP</name>
        <dbReference type="ChEBI" id="CHEBI:144924"/>
    </ligand>
</feature>
<dbReference type="GO" id="GO:0006423">
    <property type="term" value="P:cysteinyl-tRNA aminoacylation"/>
    <property type="evidence" value="ECO:0007669"/>
    <property type="project" value="TreeGrafter"/>
</dbReference>
<name>A0A1H9FA21_9PSEU</name>
<dbReference type="Gene3D" id="3.40.50.620">
    <property type="entry name" value="HUPs"/>
    <property type="match status" value="1"/>
</dbReference>
<keyword evidence="8 10" id="KW-0067">ATP-binding</keyword>
<reference evidence="13" key="1">
    <citation type="submission" date="2016-10" db="EMBL/GenBank/DDBJ databases">
        <authorList>
            <person name="Varghese N."/>
            <person name="Submissions S."/>
        </authorList>
    </citation>
    <scope>NUCLEOTIDE SEQUENCE [LARGE SCALE GENOMIC DNA]</scope>
    <source>
        <strain evidence="13">DSM 44437</strain>
    </source>
</reference>
<dbReference type="Gene3D" id="1.20.120.640">
    <property type="entry name" value="Anticodon-binding domain of a subclass of class I aminoacyl-tRNA synthetases"/>
    <property type="match status" value="1"/>
</dbReference>
<feature type="short sequence motif" description="'KMSKS' region" evidence="10">
    <location>
        <begin position="289"/>
        <end position="293"/>
    </location>
</feature>
<dbReference type="InterPro" id="IPR014729">
    <property type="entry name" value="Rossmann-like_a/b/a_fold"/>
</dbReference>
<dbReference type="GO" id="GO:0008270">
    <property type="term" value="F:zinc ion binding"/>
    <property type="evidence" value="ECO:0007669"/>
    <property type="project" value="UniProtKB-UniRule"/>
</dbReference>
<comment type="catalytic activity">
    <reaction evidence="9 10">
        <text>1D-myo-inositol 2-amino-2-deoxy-alpha-D-glucopyranoside + L-cysteine + ATP = 1D-myo-inositol 2-(L-cysteinylamino)-2-deoxy-alpha-D-glucopyranoside + AMP + diphosphate + H(+)</text>
        <dbReference type="Rhea" id="RHEA:26176"/>
        <dbReference type="ChEBI" id="CHEBI:15378"/>
        <dbReference type="ChEBI" id="CHEBI:30616"/>
        <dbReference type="ChEBI" id="CHEBI:33019"/>
        <dbReference type="ChEBI" id="CHEBI:35235"/>
        <dbReference type="ChEBI" id="CHEBI:58886"/>
        <dbReference type="ChEBI" id="CHEBI:58887"/>
        <dbReference type="ChEBI" id="CHEBI:456215"/>
        <dbReference type="EC" id="6.3.1.13"/>
    </reaction>
</comment>
<dbReference type="InterPro" id="IPR017812">
    <property type="entry name" value="Mycothiol_ligase_MshC"/>
</dbReference>
<dbReference type="RefSeq" id="WP_089912134.1">
    <property type="nucleotide sequence ID" value="NZ_FOFV01000002.1"/>
</dbReference>
<feature type="binding site" evidence="10">
    <location>
        <begin position="249"/>
        <end position="251"/>
    </location>
    <ligand>
        <name>L-cysteinyl-5'-AMP</name>
        <dbReference type="ChEBI" id="CHEBI:144924"/>
    </ligand>
</feature>
<evidence type="ECO:0000256" key="9">
    <source>
        <dbReference type="ARBA" id="ARBA00048350"/>
    </source>
</evidence>
<dbReference type="GO" id="GO:0035446">
    <property type="term" value="F:cysteine-glucosaminylinositol ligase activity"/>
    <property type="evidence" value="ECO:0007669"/>
    <property type="project" value="UniProtKB-UniRule"/>
</dbReference>
<feature type="binding site" evidence="10">
    <location>
        <begin position="81"/>
        <end position="83"/>
    </location>
    <ligand>
        <name>L-cysteinyl-5'-AMP</name>
        <dbReference type="ChEBI" id="CHEBI:144924"/>
    </ligand>
</feature>
<gene>
    <name evidence="10" type="primary">mshC</name>
    <name evidence="12" type="ORF">SAMN04488000_102598</name>
</gene>
<dbReference type="Pfam" id="PF01406">
    <property type="entry name" value="tRNA-synt_1e"/>
    <property type="match status" value="1"/>
</dbReference>
<accession>A0A1H9FA21</accession>
<dbReference type="EC" id="6.3.1.13" evidence="10"/>
<sequence>MQTWSSIPVPRVPGDPRPLRLFDTATGEVRPTAPGDTARLYVCGITPYDATHLGHAATYLAFDLVHRVWLDNGHNVHYVQNVTDVDDPLLERAERDKDDWVVLAMRETALFREDMEALRVLPPQDYVGIVEAIPEIVEVVAKLVADGHAYRVDDAEYPDVYFEHNATGRFGYESNYSEETMLKLFAERGGDPDRPGKKHPLDALLWRVKRPGEPSWPSELGEGRPGWHIECSAIAHNRLGTGFDVQGGGSDLIYPHHEYSAAHAEAQTGQHPFARHYVHAGMIGLDGEKMSKSRGNLVFVSKLRAEKVDPNAIRLALLAGHYRTDRPWSQDLLDEALARLDKWRRAAALDTGPSAVDTVTRLRDHLGNDLDTPRALAAVDAWADEALAHGGSDRHGPSQVRTAVDALLGVEL</sequence>
<dbReference type="GO" id="GO:0005829">
    <property type="term" value="C:cytosol"/>
    <property type="evidence" value="ECO:0007669"/>
    <property type="project" value="TreeGrafter"/>
</dbReference>
<dbReference type="GO" id="GO:0010125">
    <property type="term" value="P:mycothiol biosynthetic process"/>
    <property type="evidence" value="ECO:0007669"/>
    <property type="project" value="UniProtKB-UniRule"/>
</dbReference>
<dbReference type="InterPro" id="IPR024909">
    <property type="entry name" value="Cys-tRNA/MSH_ligase"/>
</dbReference>
<feature type="binding site" evidence="10">
    <location>
        <position position="231"/>
    </location>
    <ligand>
        <name>Zn(2+)</name>
        <dbReference type="ChEBI" id="CHEBI:29105"/>
    </ligand>
</feature>
<organism evidence="12 13">
    <name type="scientific">Lentzea albida</name>
    <dbReference type="NCBI Taxonomy" id="65499"/>
    <lineage>
        <taxon>Bacteria</taxon>
        <taxon>Bacillati</taxon>
        <taxon>Actinomycetota</taxon>
        <taxon>Actinomycetes</taxon>
        <taxon>Pseudonocardiales</taxon>
        <taxon>Pseudonocardiaceae</taxon>
        <taxon>Lentzea</taxon>
    </lineage>
</organism>
<dbReference type="PANTHER" id="PTHR10890">
    <property type="entry name" value="CYSTEINYL-TRNA SYNTHETASE"/>
    <property type="match status" value="1"/>
</dbReference>